<accession>A0A9D1AFC7</accession>
<dbReference type="GO" id="GO:0016114">
    <property type="term" value="P:terpenoid biosynthetic process"/>
    <property type="evidence" value="ECO:0007669"/>
    <property type="project" value="UniProtKB-ARBA"/>
</dbReference>
<proteinExistence type="inferred from homology"/>
<keyword evidence="6" id="KW-0479">Metal-binding</keyword>
<evidence type="ECO:0000313" key="14">
    <source>
        <dbReference type="Proteomes" id="UP000824179"/>
    </source>
</evidence>
<evidence type="ECO:0000256" key="12">
    <source>
        <dbReference type="RuleBase" id="RU004466"/>
    </source>
</evidence>
<dbReference type="SFLD" id="SFLDG01017">
    <property type="entry name" value="Polyprenyl_Transferase_Like"/>
    <property type="match status" value="1"/>
</dbReference>
<name>A0A9D1AFC7_9FIRM</name>
<evidence type="ECO:0000256" key="9">
    <source>
        <dbReference type="ARBA" id="ARBA00032380"/>
    </source>
</evidence>
<evidence type="ECO:0000256" key="4">
    <source>
        <dbReference type="ARBA" id="ARBA00015100"/>
    </source>
</evidence>
<evidence type="ECO:0000256" key="2">
    <source>
        <dbReference type="ARBA" id="ARBA00006706"/>
    </source>
</evidence>
<dbReference type="EC" id="2.5.1.10" evidence="3"/>
<evidence type="ECO:0000256" key="7">
    <source>
        <dbReference type="ARBA" id="ARBA00022842"/>
    </source>
</evidence>
<keyword evidence="5 12" id="KW-0808">Transferase</keyword>
<comment type="similarity">
    <text evidence="2 12">Belongs to the FPP/GGPP synthase family.</text>
</comment>
<evidence type="ECO:0000256" key="11">
    <source>
        <dbReference type="ARBA" id="ARBA00049399"/>
    </source>
</evidence>
<reference evidence="13" key="2">
    <citation type="journal article" date="2021" name="PeerJ">
        <title>Extensive microbial diversity within the chicken gut microbiome revealed by metagenomics and culture.</title>
        <authorList>
            <person name="Gilroy R."/>
            <person name="Ravi A."/>
            <person name="Getino M."/>
            <person name="Pursley I."/>
            <person name="Horton D.L."/>
            <person name="Alikhan N.F."/>
            <person name="Baker D."/>
            <person name="Gharbi K."/>
            <person name="Hall N."/>
            <person name="Watson M."/>
            <person name="Adriaenssens E.M."/>
            <person name="Foster-Nyarko E."/>
            <person name="Jarju S."/>
            <person name="Secka A."/>
            <person name="Antonio M."/>
            <person name="Oren A."/>
            <person name="Chaudhuri R.R."/>
            <person name="La Ragione R."/>
            <person name="Hildebrand F."/>
            <person name="Pallen M.J."/>
        </authorList>
    </citation>
    <scope>NUCLEOTIDE SEQUENCE</scope>
    <source>
        <strain evidence="13">ChiW25-3613</strain>
    </source>
</reference>
<dbReference type="Gene3D" id="1.10.600.10">
    <property type="entry name" value="Farnesyl Diphosphate Synthase"/>
    <property type="match status" value="1"/>
</dbReference>
<gene>
    <name evidence="13" type="ORF">IAB90_03645</name>
</gene>
<organism evidence="13 14">
    <name type="scientific">Candidatus Coproplasma stercoripullorum</name>
    <dbReference type="NCBI Taxonomy" id="2840751"/>
    <lineage>
        <taxon>Bacteria</taxon>
        <taxon>Bacillati</taxon>
        <taxon>Bacillota</taxon>
        <taxon>Clostridia</taxon>
        <taxon>Eubacteriales</taxon>
        <taxon>Candidatus Coproplasma</taxon>
    </lineage>
</organism>
<dbReference type="EMBL" id="DVHB01000062">
    <property type="protein sequence ID" value="HIR39457.1"/>
    <property type="molecule type" value="Genomic_DNA"/>
</dbReference>
<dbReference type="FunFam" id="1.10.600.10:FF:000001">
    <property type="entry name" value="Geranylgeranyl diphosphate synthase"/>
    <property type="match status" value="1"/>
</dbReference>
<dbReference type="CDD" id="cd00685">
    <property type="entry name" value="Trans_IPPS_HT"/>
    <property type="match status" value="1"/>
</dbReference>
<comment type="caution">
    <text evidence="13">The sequence shown here is derived from an EMBL/GenBank/DDBJ whole genome shotgun (WGS) entry which is preliminary data.</text>
</comment>
<dbReference type="InterPro" id="IPR033749">
    <property type="entry name" value="Polyprenyl_synt_CS"/>
</dbReference>
<reference evidence="13" key="1">
    <citation type="submission" date="2020-10" db="EMBL/GenBank/DDBJ databases">
        <authorList>
            <person name="Gilroy R."/>
        </authorList>
    </citation>
    <scope>NUCLEOTIDE SEQUENCE</scope>
    <source>
        <strain evidence="13">ChiW25-3613</strain>
    </source>
</reference>
<dbReference type="PROSITE" id="PS00723">
    <property type="entry name" value="POLYPRENYL_SYNTHASE_1"/>
    <property type="match status" value="1"/>
</dbReference>
<dbReference type="GO" id="GO:0046872">
    <property type="term" value="F:metal ion binding"/>
    <property type="evidence" value="ECO:0007669"/>
    <property type="project" value="UniProtKB-KW"/>
</dbReference>
<dbReference type="PANTHER" id="PTHR43281">
    <property type="entry name" value="FARNESYL DIPHOSPHATE SYNTHASE"/>
    <property type="match status" value="1"/>
</dbReference>
<evidence type="ECO:0000256" key="8">
    <source>
        <dbReference type="ARBA" id="ARBA00023229"/>
    </source>
</evidence>
<comment type="catalytic activity">
    <reaction evidence="11">
        <text>isopentenyl diphosphate + (2E)-geranyl diphosphate = (2E,6E)-farnesyl diphosphate + diphosphate</text>
        <dbReference type="Rhea" id="RHEA:19361"/>
        <dbReference type="ChEBI" id="CHEBI:33019"/>
        <dbReference type="ChEBI" id="CHEBI:58057"/>
        <dbReference type="ChEBI" id="CHEBI:128769"/>
        <dbReference type="ChEBI" id="CHEBI:175763"/>
        <dbReference type="EC" id="2.5.1.10"/>
    </reaction>
</comment>
<evidence type="ECO:0000256" key="3">
    <source>
        <dbReference type="ARBA" id="ARBA00012439"/>
    </source>
</evidence>
<comment type="cofactor">
    <cofactor evidence="1">
        <name>Mg(2+)</name>
        <dbReference type="ChEBI" id="CHEBI:18420"/>
    </cofactor>
</comment>
<dbReference type="Proteomes" id="UP000824179">
    <property type="component" value="Unassembled WGS sequence"/>
</dbReference>
<dbReference type="InterPro" id="IPR008949">
    <property type="entry name" value="Isoprenoid_synthase_dom_sf"/>
</dbReference>
<evidence type="ECO:0000256" key="6">
    <source>
        <dbReference type="ARBA" id="ARBA00022723"/>
    </source>
</evidence>
<dbReference type="InterPro" id="IPR000092">
    <property type="entry name" value="Polyprenyl_synt"/>
</dbReference>
<evidence type="ECO:0000256" key="5">
    <source>
        <dbReference type="ARBA" id="ARBA00022679"/>
    </source>
</evidence>
<keyword evidence="7" id="KW-0460">Magnesium</keyword>
<keyword evidence="8" id="KW-0414">Isoprene biosynthesis</keyword>
<dbReference type="PANTHER" id="PTHR43281:SF1">
    <property type="entry name" value="FARNESYL DIPHOSPHATE SYNTHASE"/>
    <property type="match status" value="1"/>
</dbReference>
<dbReference type="AlphaFoldDB" id="A0A9D1AFC7"/>
<evidence type="ECO:0000313" key="13">
    <source>
        <dbReference type="EMBL" id="HIR39457.1"/>
    </source>
</evidence>
<sequence length="292" mass="32604">MDSFKEKYGEYLASFEARLKKFYDELDCKPELLGESLKYSLQSGGKRVRPVLMLASADLVGAKAEDIEDYALALELIHTYSLIHDDLPEMDNDDYRRGRPSNHKVFGTGNAVLAGDGLLNTAYYMLFERSADGKLYADAAKFLCGCAGVYGMIAGQSADLYCAENGIRNGDMLDFIVKNKTGKLISAAVAVPAILAGGRYFLELRQFGEDLGKLFQLVDDILDEEGSIQSLGKSTGKDRRENKLTYVTFYGIDQCRVYADIMFDRCLKMLEGIEGDTSFMRDVVAFVRYREN</sequence>
<dbReference type="Pfam" id="PF00348">
    <property type="entry name" value="polyprenyl_synt"/>
    <property type="match status" value="1"/>
</dbReference>
<dbReference type="PROSITE" id="PS00444">
    <property type="entry name" value="POLYPRENYL_SYNTHASE_2"/>
    <property type="match status" value="1"/>
</dbReference>
<protein>
    <recommendedName>
        <fullName evidence="4">Farnesyl diphosphate synthase</fullName>
        <ecNumber evidence="3">2.5.1.10</ecNumber>
    </recommendedName>
    <alternativeName>
        <fullName evidence="10">(2E,6E)-farnesyl diphosphate synthase</fullName>
    </alternativeName>
    <alternativeName>
        <fullName evidence="9">Geranyltranstransferase</fullName>
    </alternativeName>
</protein>
<dbReference type="SUPFAM" id="SSF48576">
    <property type="entry name" value="Terpenoid synthases"/>
    <property type="match status" value="1"/>
</dbReference>
<evidence type="ECO:0000256" key="1">
    <source>
        <dbReference type="ARBA" id="ARBA00001946"/>
    </source>
</evidence>
<evidence type="ECO:0000256" key="10">
    <source>
        <dbReference type="ARBA" id="ARBA00032873"/>
    </source>
</evidence>
<dbReference type="GO" id="GO:0004337">
    <property type="term" value="F:(2E,6E)-farnesyl diphosphate synthase activity"/>
    <property type="evidence" value="ECO:0007669"/>
    <property type="project" value="UniProtKB-EC"/>
</dbReference>
<dbReference type="SFLD" id="SFLDS00005">
    <property type="entry name" value="Isoprenoid_Synthase_Type_I"/>
    <property type="match status" value="1"/>
</dbReference>